<dbReference type="Gene3D" id="3.40.50.300">
    <property type="entry name" value="P-loop containing nucleotide triphosphate hydrolases"/>
    <property type="match status" value="2"/>
</dbReference>
<organism evidence="18 19">
    <name type="scientific">Sphaerisporangium siamense</name>
    <dbReference type="NCBI Taxonomy" id="795645"/>
    <lineage>
        <taxon>Bacteria</taxon>
        <taxon>Bacillati</taxon>
        <taxon>Actinomycetota</taxon>
        <taxon>Actinomycetes</taxon>
        <taxon>Streptosporangiales</taxon>
        <taxon>Streptosporangiaceae</taxon>
        <taxon>Sphaerisporangium</taxon>
    </lineage>
</organism>
<evidence type="ECO:0000256" key="16">
    <source>
        <dbReference type="ARBA" id="ARBA00042156"/>
    </source>
</evidence>
<evidence type="ECO:0000256" key="12">
    <source>
        <dbReference type="ARBA" id="ARBA00023125"/>
    </source>
</evidence>
<protein>
    <recommendedName>
        <fullName evidence="15">UvrABC system protein A</fullName>
    </recommendedName>
    <alternativeName>
        <fullName evidence="16">Excinuclease ABC subunit A</fullName>
    </alternativeName>
</protein>
<keyword evidence="2" id="KW-0963">Cytoplasm</keyword>
<gene>
    <name evidence="18" type="ORF">BJ982_005428</name>
</gene>
<dbReference type="InterPro" id="IPR041552">
    <property type="entry name" value="UvrA_DNA-bd"/>
</dbReference>
<keyword evidence="5" id="KW-0547">Nucleotide-binding</keyword>
<dbReference type="SUPFAM" id="SSF52540">
    <property type="entry name" value="P-loop containing nucleoside triphosphate hydrolases"/>
    <property type="match status" value="2"/>
</dbReference>
<keyword evidence="11" id="KW-0267">Excision nuclease</keyword>
<dbReference type="PROSITE" id="PS50893">
    <property type="entry name" value="ABC_TRANSPORTER_2"/>
    <property type="match status" value="2"/>
</dbReference>
<dbReference type="Pfam" id="PF17755">
    <property type="entry name" value="UvrA_DNA-bind"/>
    <property type="match status" value="1"/>
</dbReference>
<evidence type="ECO:0000256" key="9">
    <source>
        <dbReference type="ARBA" id="ARBA00022833"/>
    </source>
</evidence>
<evidence type="ECO:0000256" key="5">
    <source>
        <dbReference type="ARBA" id="ARBA00022741"/>
    </source>
</evidence>
<dbReference type="Pfam" id="PF00005">
    <property type="entry name" value="ABC_tran"/>
    <property type="match status" value="1"/>
</dbReference>
<dbReference type="Proteomes" id="UP000542210">
    <property type="component" value="Unassembled WGS sequence"/>
</dbReference>
<evidence type="ECO:0000256" key="3">
    <source>
        <dbReference type="ARBA" id="ARBA00022723"/>
    </source>
</evidence>
<dbReference type="GO" id="GO:0005737">
    <property type="term" value="C:cytoplasm"/>
    <property type="evidence" value="ECO:0007669"/>
    <property type="project" value="UniProtKB-SubCell"/>
</dbReference>
<keyword evidence="8" id="KW-0863">Zinc-finger</keyword>
<evidence type="ECO:0000256" key="15">
    <source>
        <dbReference type="ARBA" id="ARBA00039316"/>
    </source>
</evidence>
<evidence type="ECO:0000256" key="4">
    <source>
        <dbReference type="ARBA" id="ARBA00022737"/>
    </source>
</evidence>
<comment type="caution">
    <text evidence="18">The sequence shown here is derived from an EMBL/GenBank/DDBJ whole genome shotgun (WGS) entry which is preliminary data.</text>
</comment>
<sequence>MSMAPRTDTRSPAPHVADSHDLIRVHGARENNLKDVSIEIPKRRLTVFTGVSGSGKSSLVFRTIAAESQRMINETYSAFVQGFMPTLARPEVDVLEGLTTAIIVDQQRMGTDPRSTVGTATDANAMLRILFSRLGQPHIGSPNAFAFNVPSVRASGAITVERGNKKTVRQTFTLTGGMCQRCEGRGTVSDIDLTQLYDDSKSIAEGAFTIPGWKSDSFWTVRVYAESGLLDPNKPIRKFTKKEMQDFLYGEPTKVKVEGVNLTYEGLIPKIQKSFLSKDRESLQPHIREFVDRAVTFTTCPECGGTRLSEAARSSRIKGVNIAEACAMQISDLARWIGGLDEPSVAPLLATLRRTLDSFVEIGLGYLSLERPSGTLSGGEAQRVKMIRHLGSSLTDTTYVFDEPTIGLHPHDIQRMNDLLLRLRDKGNTVLVVEHKPETIAIADHVVDLGPGAGTAGGSVCYEGTVEGLRGSGTITGRHLGDRTSLKEKARTPTSALEIRGATANNLRDVDVDIPLGVLTVITGVAGSGKSSLVHGSIPAGAGVVSIDQGAIRGSRRSNPATYTGLLDPIRKAFAKANGVKPALFSANSEGACPTCNGAGVIYTDLAMMAGVATTCEECDGKRFQAAVLEHHLGGRDISEVLAMPVTEAREFFGDGEARTPAAHAILGRLADVGLGYLSLGQPLTTLSGGERQRLKLATHMGDKGGVYVLDEPTTGLHLADVEQLLGLLDRLVDAGKSVIVIEHHQAVMAHADWIIDLGPGAGHDGGRIVFEGTPADLVAARSTLTGEHLATYVGA</sequence>
<dbReference type="GO" id="GO:0004518">
    <property type="term" value="F:nuclease activity"/>
    <property type="evidence" value="ECO:0007669"/>
    <property type="project" value="UniProtKB-KW"/>
</dbReference>
<evidence type="ECO:0000256" key="11">
    <source>
        <dbReference type="ARBA" id="ARBA00022881"/>
    </source>
</evidence>
<comment type="subcellular location">
    <subcellularLocation>
        <location evidence="1">Cytoplasm</location>
    </subcellularLocation>
</comment>
<comment type="similarity">
    <text evidence="14">Belongs to the ABC transporter superfamily. UvrA family.</text>
</comment>
<dbReference type="GO" id="GO:0006281">
    <property type="term" value="P:DNA repair"/>
    <property type="evidence" value="ECO:0007669"/>
    <property type="project" value="UniProtKB-KW"/>
</dbReference>
<dbReference type="InterPro" id="IPR003439">
    <property type="entry name" value="ABC_transporter-like_ATP-bd"/>
</dbReference>
<evidence type="ECO:0000256" key="13">
    <source>
        <dbReference type="ARBA" id="ARBA00023204"/>
    </source>
</evidence>
<reference evidence="18 19" key="1">
    <citation type="submission" date="2020-08" db="EMBL/GenBank/DDBJ databases">
        <title>Sequencing the genomes of 1000 actinobacteria strains.</title>
        <authorList>
            <person name="Klenk H.-P."/>
        </authorList>
    </citation>
    <scope>NUCLEOTIDE SEQUENCE [LARGE SCALE GENOMIC DNA]</scope>
    <source>
        <strain evidence="18 19">DSM 45784</strain>
    </source>
</reference>
<dbReference type="GO" id="GO:0008270">
    <property type="term" value="F:zinc ion binding"/>
    <property type="evidence" value="ECO:0007669"/>
    <property type="project" value="UniProtKB-KW"/>
</dbReference>
<evidence type="ECO:0000256" key="10">
    <source>
        <dbReference type="ARBA" id="ARBA00022840"/>
    </source>
</evidence>
<name>A0A7W7GCV4_9ACTN</name>
<keyword evidence="4" id="KW-0677">Repeat</keyword>
<dbReference type="Gene3D" id="1.20.1580.10">
    <property type="entry name" value="ABC transporter ATPase like domain"/>
    <property type="match status" value="2"/>
</dbReference>
<dbReference type="RefSeq" id="WP_184884579.1">
    <property type="nucleotide sequence ID" value="NZ_BOOV01000001.1"/>
</dbReference>
<keyword evidence="7" id="KW-0228">DNA excision</keyword>
<keyword evidence="13" id="KW-0234">DNA repair</keyword>
<dbReference type="PANTHER" id="PTHR43152:SF2">
    <property type="entry name" value="DRUG RESISTANCE ABC TRANSPORTER"/>
    <property type="match status" value="1"/>
</dbReference>
<proteinExistence type="inferred from homology"/>
<evidence type="ECO:0000313" key="19">
    <source>
        <dbReference type="Proteomes" id="UP000542210"/>
    </source>
</evidence>
<evidence type="ECO:0000256" key="2">
    <source>
        <dbReference type="ARBA" id="ARBA00022490"/>
    </source>
</evidence>
<evidence type="ECO:0000313" key="18">
    <source>
        <dbReference type="EMBL" id="MBB4703884.1"/>
    </source>
</evidence>
<evidence type="ECO:0000256" key="7">
    <source>
        <dbReference type="ARBA" id="ARBA00022769"/>
    </source>
</evidence>
<feature type="domain" description="ABC transporter" evidence="17">
    <location>
        <begin position="17"/>
        <end position="476"/>
    </location>
</feature>
<keyword evidence="19" id="KW-1185">Reference proteome</keyword>
<keyword evidence="3" id="KW-0479">Metal-binding</keyword>
<evidence type="ECO:0000256" key="1">
    <source>
        <dbReference type="ARBA" id="ARBA00004496"/>
    </source>
</evidence>
<evidence type="ECO:0000256" key="8">
    <source>
        <dbReference type="ARBA" id="ARBA00022771"/>
    </source>
</evidence>
<dbReference type="InterPro" id="IPR027417">
    <property type="entry name" value="P-loop_NTPase"/>
</dbReference>
<keyword evidence="10" id="KW-0067">ATP-binding</keyword>
<dbReference type="PANTHER" id="PTHR43152">
    <property type="entry name" value="UVRABC SYSTEM PROTEIN A"/>
    <property type="match status" value="1"/>
</dbReference>
<evidence type="ECO:0000256" key="14">
    <source>
        <dbReference type="ARBA" id="ARBA00038000"/>
    </source>
</evidence>
<keyword evidence="12" id="KW-0238">DNA-binding</keyword>
<dbReference type="AlphaFoldDB" id="A0A7W7GCV4"/>
<evidence type="ECO:0000256" key="6">
    <source>
        <dbReference type="ARBA" id="ARBA00022763"/>
    </source>
</evidence>
<accession>A0A7W7GCV4</accession>
<dbReference type="EMBL" id="JACHND010000001">
    <property type="protein sequence ID" value="MBB4703884.1"/>
    <property type="molecule type" value="Genomic_DNA"/>
</dbReference>
<evidence type="ECO:0000259" key="17">
    <source>
        <dbReference type="PROSITE" id="PS50893"/>
    </source>
</evidence>
<feature type="domain" description="ABC transporter" evidence="17">
    <location>
        <begin position="486"/>
        <end position="785"/>
    </location>
</feature>
<keyword evidence="6" id="KW-0227">DNA damage</keyword>
<dbReference type="GO" id="GO:0005524">
    <property type="term" value="F:ATP binding"/>
    <property type="evidence" value="ECO:0007669"/>
    <property type="project" value="UniProtKB-KW"/>
</dbReference>
<keyword evidence="9" id="KW-0862">Zinc</keyword>
<dbReference type="GO" id="GO:0003677">
    <property type="term" value="F:DNA binding"/>
    <property type="evidence" value="ECO:0007669"/>
    <property type="project" value="UniProtKB-KW"/>
</dbReference>
<dbReference type="Gene3D" id="1.10.8.280">
    <property type="entry name" value="ABC transporter ATPase domain-like"/>
    <property type="match status" value="1"/>
</dbReference>
<dbReference type="GO" id="GO:0016887">
    <property type="term" value="F:ATP hydrolysis activity"/>
    <property type="evidence" value="ECO:0007669"/>
    <property type="project" value="InterPro"/>
</dbReference>